<name>H8GWM1_DEIGI</name>
<protein>
    <submittedName>
        <fullName evidence="4">Regulatory protein of LrpR family</fullName>
    </submittedName>
</protein>
<dbReference type="STRING" id="745776.DGo_CA0564"/>
<organism evidence="4 5">
    <name type="scientific">Deinococcus gobiensis (strain DSM 21396 / JCM 16679 / CGMCC 1.7299 / I-0)</name>
    <dbReference type="NCBI Taxonomy" id="745776"/>
    <lineage>
        <taxon>Bacteria</taxon>
        <taxon>Thermotogati</taxon>
        <taxon>Deinococcota</taxon>
        <taxon>Deinococci</taxon>
        <taxon>Deinococcales</taxon>
        <taxon>Deinococcaceae</taxon>
        <taxon>Deinococcus</taxon>
    </lineage>
</organism>
<dbReference type="EMBL" id="CP002191">
    <property type="protein sequence ID" value="AFD24491.1"/>
    <property type="molecule type" value="Genomic_DNA"/>
</dbReference>
<comment type="similarity">
    <text evidence="1">Belongs to the CdaR family.</text>
</comment>
<evidence type="ECO:0000256" key="1">
    <source>
        <dbReference type="ARBA" id="ARBA00006754"/>
    </source>
</evidence>
<evidence type="ECO:0000259" key="2">
    <source>
        <dbReference type="Pfam" id="PF13556"/>
    </source>
</evidence>
<dbReference type="Pfam" id="PF17853">
    <property type="entry name" value="GGDEF_2"/>
    <property type="match status" value="1"/>
</dbReference>
<dbReference type="InterPro" id="IPR051448">
    <property type="entry name" value="CdaR-like_regulators"/>
</dbReference>
<sequence length="343" mass="36459">MTGRAQPERALAQWLASVTGGRATLYSSWDEVVAQQGTPGPARAEQRLVYEGRPVGRLTLEAAPEWLALVPLVAEQARLARLQAAAAGAARRRAGERQFEALLAGDLSGAPGGGPCVLAALRLGGPMPRTGSARERRLQQLDLLCAVGEGQLQGQRLPCLATVRGDKALWLWQGQDSAREAAALHRGLLSATEALFSLGISAPQPGFASVRAALGQAVQALQEVRAPRGLMTFERLDPFQTLLESGALHTLSEQVLGRLRAADDGRLEDTLREYLRRPGSLGALAQALNVHINTLRHRLRRTEEVLGGDLNDPAFVARLYLALHAGQEGAPGAFGDAEAPGAE</sequence>
<proteinExistence type="inferred from homology"/>
<dbReference type="AlphaFoldDB" id="H8GWM1"/>
<dbReference type="KEGG" id="dgo:DGo_CA0564"/>
<gene>
    <name evidence="4" type="ordered locus">DGo_CA0564</name>
</gene>
<evidence type="ECO:0000313" key="5">
    <source>
        <dbReference type="Proteomes" id="UP000007575"/>
    </source>
</evidence>
<dbReference type="PANTHER" id="PTHR33744:SF1">
    <property type="entry name" value="DNA-BINDING TRANSCRIPTIONAL ACTIVATOR ADER"/>
    <property type="match status" value="1"/>
</dbReference>
<dbReference type="PANTHER" id="PTHR33744">
    <property type="entry name" value="CARBOHYDRATE DIACID REGULATOR"/>
    <property type="match status" value="1"/>
</dbReference>
<dbReference type="eggNOG" id="COG2508">
    <property type="taxonomic scope" value="Bacteria"/>
</dbReference>
<dbReference type="InterPro" id="IPR042070">
    <property type="entry name" value="PucR_C-HTH_sf"/>
</dbReference>
<dbReference type="Gene3D" id="1.10.10.2840">
    <property type="entry name" value="PucR C-terminal helix-turn-helix domain"/>
    <property type="match status" value="1"/>
</dbReference>
<dbReference type="Pfam" id="PF13556">
    <property type="entry name" value="HTH_30"/>
    <property type="match status" value="1"/>
</dbReference>
<evidence type="ECO:0000313" key="4">
    <source>
        <dbReference type="EMBL" id="AFD24491.1"/>
    </source>
</evidence>
<dbReference type="PATRIC" id="fig|745776.4.peg.574"/>
<dbReference type="InterPro" id="IPR025736">
    <property type="entry name" value="PucR_C-HTH_dom"/>
</dbReference>
<dbReference type="Proteomes" id="UP000007575">
    <property type="component" value="Chromosome"/>
</dbReference>
<accession>H8GWM1</accession>
<feature type="domain" description="CdaR GGDEF-like" evidence="3">
    <location>
        <begin position="109"/>
        <end position="222"/>
    </location>
</feature>
<dbReference type="InterPro" id="IPR041522">
    <property type="entry name" value="CdaR_GGDEF"/>
</dbReference>
<evidence type="ECO:0000259" key="3">
    <source>
        <dbReference type="Pfam" id="PF17853"/>
    </source>
</evidence>
<reference evidence="4 5" key="1">
    <citation type="journal article" date="2012" name="PLoS ONE">
        <title>Genome sequence and transcriptome analysis of the radioresistant bacterium Deinococcus gobiensis: insights into the extreme environmental adaptations.</title>
        <authorList>
            <person name="Yuan M."/>
            <person name="Chen M."/>
            <person name="Zhang W."/>
            <person name="Lu W."/>
            <person name="Wang J."/>
            <person name="Yang M."/>
            <person name="Zhao P."/>
            <person name="Tang R."/>
            <person name="Li X."/>
            <person name="Hao Y."/>
            <person name="Zhou Z."/>
            <person name="Zhan Y."/>
            <person name="Yu H."/>
            <person name="Teng C."/>
            <person name="Yan Y."/>
            <person name="Ping S."/>
            <person name="Wang Y."/>
            <person name="Lin M."/>
        </authorList>
    </citation>
    <scope>NUCLEOTIDE SEQUENCE [LARGE SCALE GENOMIC DNA]</scope>
    <source>
        <strain evidence="4 5">I-0</strain>
    </source>
</reference>
<keyword evidence="5" id="KW-1185">Reference proteome</keyword>
<dbReference type="HOGENOM" id="CLU_047539_0_0_0"/>
<feature type="domain" description="PucR C-terminal helix-turn-helix" evidence="2">
    <location>
        <begin position="269"/>
        <end position="325"/>
    </location>
</feature>